<feature type="transmembrane region" description="Helical" evidence="7">
    <location>
        <begin position="195"/>
        <end position="216"/>
    </location>
</feature>
<feature type="transmembrane region" description="Helical" evidence="7">
    <location>
        <begin position="914"/>
        <end position="934"/>
    </location>
</feature>
<feature type="transmembrane region" description="Helical" evidence="7">
    <location>
        <begin position="169"/>
        <end position="189"/>
    </location>
</feature>
<keyword evidence="3 7" id="KW-0812">Transmembrane</keyword>
<feature type="region of interest" description="Disordered" evidence="6">
    <location>
        <begin position="847"/>
        <end position="870"/>
    </location>
</feature>
<dbReference type="InterPro" id="IPR021369">
    <property type="entry name" value="DUF2985"/>
</dbReference>
<feature type="domain" description="Major facilitator superfamily (MFS) profile" evidence="8">
    <location>
        <begin position="28"/>
        <end position="468"/>
    </location>
</feature>
<dbReference type="PROSITE" id="PS50850">
    <property type="entry name" value="MFS"/>
    <property type="match status" value="1"/>
</dbReference>
<comment type="subcellular location">
    <subcellularLocation>
        <location evidence="1">Membrane</location>
        <topology evidence="1">Multi-pass membrane protein</topology>
    </subcellularLocation>
</comment>
<dbReference type="Proteomes" id="UP000573603">
    <property type="component" value="Unassembled WGS sequence"/>
</dbReference>
<dbReference type="PANTHER" id="PTHR48022">
    <property type="entry name" value="PLASTIDIC GLUCOSE TRANSPORTER 4"/>
    <property type="match status" value="1"/>
</dbReference>
<evidence type="ECO:0000256" key="3">
    <source>
        <dbReference type="ARBA" id="ARBA00022692"/>
    </source>
</evidence>
<organism evidence="9 10">
    <name type="scientific">Fusarium anthophilum</name>
    <dbReference type="NCBI Taxonomy" id="48485"/>
    <lineage>
        <taxon>Eukaryota</taxon>
        <taxon>Fungi</taxon>
        <taxon>Dikarya</taxon>
        <taxon>Ascomycota</taxon>
        <taxon>Pezizomycotina</taxon>
        <taxon>Sordariomycetes</taxon>
        <taxon>Hypocreomycetidae</taxon>
        <taxon>Hypocreales</taxon>
        <taxon>Nectriaceae</taxon>
        <taxon>Fusarium</taxon>
        <taxon>Fusarium fujikuroi species complex</taxon>
    </lineage>
</organism>
<dbReference type="InterPro" id="IPR050360">
    <property type="entry name" value="MFS_Sugar_Transporters"/>
</dbReference>
<evidence type="ECO:0000256" key="4">
    <source>
        <dbReference type="ARBA" id="ARBA00022989"/>
    </source>
</evidence>
<dbReference type="Gene3D" id="1.20.1250.20">
    <property type="entry name" value="MFS general substrate transporter like domains"/>
    <property type="match status" value="1"/>
</dbReference>
<feature type="compositionally biased region" description="Polar residues" evidence="6">
    <location>
        <begin position="848"/>
        <end position="868"/>
    </location>
</feature>
<dbReference type="PANTHER" id="PTHR48022:SF10">
    <property type="entry name" value="MAJOR FACILITATOR SUPERFAMILY (MFS) PROFILE DOMAIN-CONTAINING PROTEIN"/>
    <property type="match status" value="1"/>
</dbReference>
<feature type="transmembrane region" description="Helical" evidence="7">
    <location>
        <begin position="312"/>
        <end position="336"/>
    </location>
</feature>
<evidence type="ECO:0000256" key="6">
    <source>
        <dbReference type="SAM" id="MobiDB-lite"/>
    </source>
</evidence>
<dbReference type="Pfam" id="PF11204">
    <property type="entry name" value="DUF2985"/>
    <property type="match status" value="1"/>
</dbReference>
<dbReference type="InterPro" id="IPR036259">
    <property type="entry name" value="MFS_trans_sf"/>
</dbReference>
<keyword evidence="5 7" id="KW-0472">Membrane</keyword>
<sequence>MGLRDTPVWKALSNLPFVRNFTLPLGAFCLVVGLNVLSNGFDIAIYNTVQAMDAFQHTFGDVCNPKGICHISTRNLSLLNSIPYITYAAALWVASEIGERYGRRVVYISMNIICLVGIAISYTAKSYGQILAGRSVVNIYTGMEGWLIPLFISELVPPRVRGAMVSTYVFGRLIGSLIIGIVAYATAPIPGDDSWKIPVAVLFSVPSLALLLTWFVPESPRWLIRMGREDKAISVLKYLNDGHPGYDIDEDMGRMRFSLEQNAEGSGWKDLFRGHNLRRTSIAMIANFFALASGQAFANTYGTIFIKSLNVYNPYVFTIIIKVAGIVGALTFALLVDHVGRRFFYHTLAPMAAVCMIVIGSIGAIHNPSKQAKLVIASMFPCYGFFLLGSFAPLGTLIPAEIPSPRLRDKTAMAAFTVQNLTNFVTTFTVPYLINAGYANLEAKVGFIYGFLGLAGCVWAFFYYPELKGRSLEEIDLMFIENIPARHTRGWKAPRQGPERKELDDMSPEAKRQPIEHIEGILKILSSIIFHGAGMINRPGLSAESALSEADDLKHMQKVSAAMSEPPPNNGFVGRVRGASLSILNANPQLGMWQATGTAIAQAPNLTELRDAESGGDKIEFNAQGHSARYAVPEPDGELTLVRTATLTRRPSAIPKFDKDPFTEEPVAIPEEVDVEQGSSREETITEAPEERHHHHFHLREKHRQRLERRKSLYEKHKADEKEKWGPTIMNGLKAFWKFFLTPSGFLITLYGLNIVAWGAMLFFLLLNVAPAMNHPSANDNNSARKKWLEIDSQILNALFCVTGFGLAPWRFRDWYRYTRAVFWKDVPAMQKLTEQNKAWFRPPAWATEQNTSPSDSSTTLPRSTTFTGEKAPPTPLWKLGFTIYMMVLNTFLQAVLCYFMWGYNRIDRPSWATGTFIGLGCGTGLLAGLMSWWEGRKVKKIEGPEVKVVTV</sequence>
<proteinExistence type="inferred from homology"/>
<comment type="similarity">
    <text evidence="2">Belongs to the major facilitator superfamily. Sugar transporter (TC 2.A.1.1) family.</text>
</comment>
<evidence type="ECO:0000256" key="1">
    <source>
        <dbReference type="ARBA" id="ARBA00004141"/>
    </source>
</evidence>
<feature type="transmembrane region" description="Helical" evidence="7">
    <location>
        <begin position="20"/>
        <end position="37"/>
    </location>
</feature>
<feature type="transmembrane region" description="Helical" evidence="7">
    <location>
        <begin position="343"/>
        <end position="365"/>
    </location>
</feature>
<feature type="transmembrane region" description="Helical" evidence="7">
    <location>
        <begin position="446"/>
        <end position="464"/>
    </location>
</feature>
<reference evidence="9 10" key="1">
    <citation type="journal article" date="2020" name="BMC Genomics">
        <title>Correction to: Identification and distribution of gene clusters required for synthesis of sphingolipid metabolism inhibitors in diverse species of the filamentous fungus Fusarium.</title>
        <authorList>
            <person name="Kim H.S."/>
            <person name="Lohmar J.M."/>
            <person name="Busman M."/>
            <person name="Brown D.W."/>
            <person name="Naumann T.A."/>
            <person name="Divon H.H."/>
            <person name="Lysoe E."/>
            <person name="Uhlig S."/>
            <person name="Proctor R.H."/>
        </authorList>
    </citation>
    <scope>NUCLEOTIDE SEQUENCE [LARGE SCALE GENOMIC DNA]</scope>
    <source>
        <strain evidence="9 10">NRRL 25214</strain>
    </source>
</reference>
<name>A0A8H4ZUX6_9HYPO</name>
<gene>
    <name evidence="9" type="ORF">FANTH_1868</name>
</gene>
<evidence type="ECO:0000259" key="8">
    <source>
        <dbReference type="PROSITE" id="PS50850"/>
    </source>
</evidence>
<dbReference type="AlphaFoldDB" id="A0A8H4ZUX6"/>
<dbReference type="EMBL" id="JABEVY010000043">
    <property type="protein sequence ID" value="KAF5253272.1"/>
    <property type="molecule type" value="Genomic_DNA"/>
</dbReference>
<feature type="transmembrane region" description="Helical" evidence="7">
    <location>
        <begin position="880"/>
        <end position="902"/>
    </location>
</feature>
<dbReference type="SUPFAM" id="SSF103473">
    <property type="entry name" value="MFS general substrate transporter"/>
    <property type="match status" value="1"/>
</dbReference>
<comment type="caution">
    <text evidence="9">The sequence shown here is derived from an EMBL/GenBank/DDBJ whole genome shotgun (WGS) entry which is preliminary data.</text>
</comment>
<feature type="transmembrane region" description="Helical" evidence="7">
    <location>
        <begin position="282"/>
        <end position="306"/>
    </location>
</feature>
<feature type="transmembrane region" description="Helical" evidence="7">
    <location>
        <begin position="377"/>
        <end position="400"/>
    </location>
</feature>
<feature type="transmembrane region" description="Helical" evidence="7">
    <location>
        <begin position="105"/>
        <end position="124"/>
    </location>
</feature>
<dbReference type="GO" id="GO:0005351">
    <property type="term" value="F:carbohydrate:proton symporter activity"/>
    <property type="evidence" value="ECO:0007669"/>
    <property type="project" value="TreeGrafter"/>
</dbReference>
<evidence type="ECO:0000256" key="2">
    <source>
        <dbReference type="ARBA" id="ARBA00010992"/>
    </source>
</evidence>
<evidence type="ECO:0000313" key="10">
    <source>
        <dbReference type="Proteomes" id="UP000573603"/>
    </source>
</evidence>
<dbReference type="InterPro" id="IPR020846">
    <property type="entry name" value="MFS_dom"/>
</dbReference>
<keyword evidence="10" id="KW-1185">Reference proteome</keyword>
<evidence type="ECO:0000256" key="7">
    <source>
        <dbReference type="SAM" id="Phobius"/>
    </source>
</evidence>
<protein>
    <recommendedName>
        <fullName evidence="8">Major facilitator superfamily (MFS) profile domain-containing protein</fullName>
    </recommendedName>
</protein>
<dbReference type="GO" id="GO:0016020">
    <property type="term" value="C:membrane"/>
    <property type="evidence" value="ECO:0007669"/>
    <property type="project" value="UniProtKB-SubCell"/>
</dbReference>
<dbReference type="InterPro" id="IPR005828">
    <property type="entry name" value="MFS_sugar_transport-like"/>
</dbReference>
<dbReference type="Pfam" id="PF00083">
    <property type="entry name" value="Sugar_tr"/>
    <property type="match status" value="1"/>
</dbReference>
<keyword evidence="4 7" id="KW-1133">Transmembrane helix</keyword>
<accession>A0A8H4ZUX6</accession>
<evidence type="ECO:0000313" key="9">
    <source>
        <dbReference type="EMBL" id="KAF5253272.1"/>
    </source>
</evidence>
<evidence type="ECO:0000256" key="5">
    <source>
        <dbReference type="ARBA" id="ARBA00023136"/>
    </source>
</evidence>
<feature type="transmembrane region" description="Helical" evidence="7">
    <location>
        <begin position="739"/>
        <end position="767"/>
    </location>
</feature>